<protein>
    <submittedName>
        <fullName evidence="2">DUF192 domain-containing protein</fullName>
    </submittedName>
</protein>
<keyword evidence="3" id="KW-1185">Reference proteome</keyword>
<dbReference type="Proteomes" id="UP000291562">
    <property type="component" value="Chromosome"/>
</dbReference>
<dbReference type="PANTHER" id="PTHR37953">
    <property type="entry name" value="UPF0127 PROTEIN MJ1496"/>
    <property type="match status" value="1"/>
</dbReference>
<dbReference type="AlphaFoldDB" id="A0A411HFH9"/>
<keyword evidence="1" id="KW-0732">Signal</keyword>
<dbReference type="InterPro" id="IPR038695">
    <property type="entry name" value="Saro_0823-like_sf"/>
</dbReference>
<feature type="chain" id="PRO_5019213353" evidence="1">
    <location>
        <begin position="23"/>
        <end position="148"/>
    </location>
</feature>
<feature type="signal peptide" evidence="1">
    <location>
        <begin position="1"/>
        <end position="22"/>
    </location>
</feature>
<reference evidence="2 3" key="1">
    <citation type="submission" date="2019-01" db="EMBL/GenBank/DDBJ databases">
        <title>Pseudolysobacter antarctica gen. nov., sp. nov., isolated from Fildes Peninsula, Antarctica.</title>
        <authorList>
            <person name="Wei Z."/>
            <person name="Peng F."/>
        </authorList>
    </citation>
    <scope>NUCLEOTIDE SEQUENCE [LARGE SCALE GENOMIC DNA]</scope>
    <source>
        <strain evidence="2 3">AQ6-296</strain>
    </source>
</reference>
<accession>A0A411HFH9</accession>
<gene>
    <name evidence="2" type="ORF">ELE36_01995</name>
</gene>
<proteinExistence type="predicted"/>
<dbReference type="Gene3D" id="2.60.120.1140">
    <property type="entry name" value="Protein of unknown function DUF192"/>
    <property type="match status" value="1"/>
</dbReference>
<sequence>MARKTVLGFLALGAIFTGIGHSADLPSGSVELKGKHFSVELAKDPASQAQGLMFRDVMSSDHGMLFVFPDATRQTFWMKNTHISLDIFYFDANRKLVNVQQRVPPCLSNDNQCPIYPSTGAAQYVLELNGGSAEKLGVKPGDELTIHQ</sequence>
<evidence type="ECO:0000256" key="1">
    <source>
        <dbReference type="SAM" id="SignalP"/>
    </source>
</evidence>
<dbReference type="KEGG" id="xbc:ELE36_01995"/>
<evidence type="ECO:0000313" key="2">
    <source>
        <dbReference type="EMBL" id="QBB69246.1"/>
    </source>
</evidence>
<organism evidence="2 3">
    <name type="scientific">Pseudolysobacter antarcticus</name>
    <dbReference type="NCBI Taxonomy" id="2511995"/>
    <lineage>
        <taxon>Bacteria</taxon>
        <taxon>Pseudomonadati</taxon>
        <taxon>Pseudomonadota</taxon>
        <taxon>Gammaproteobacteria</taxon>
        <taxon>Lysobacterales</taxon>
        <taxon>Rhodanobacteraceae</taxon>
        <taxon>Pseudolysobacter</taxon>
    </lineage>
</organism>
<dbReference type="PANTHER" id="PTHR37953:SF1">
    <property type="entry name" value="UPF0127 PROTEIN MJ1496"/>
    <property type="match status" value="1"/>
</dbReference>
<name>A0A411HFH9_9GAMM</name>
<dbReference type="EMBL" id="CP035704">
    <property type="protein sequence ID" value="QBB69246.1"/>
    <property type="molecule type" value="Genomic_DNA"/>
</dbReference>
<dbReference type="InterPro" id="IPR003795">
    <property type="entry name" value="DUF192"/>
</dbReference>
<dbReference type="Pfam" id="PF02643">
    <property type="entry name" value="DUF192"/>
    <property type="match status" value="1"/>
</dbReference>
<dbReference type="OrthoDB" id="5526466at2"/>
<evidence type="ECO:0000313" key="3">
    <source>
        <dbReference type="Proteomes" id="UP000291562"/>
    </source>
</evidence>
<dbReference type="RefSeq" id="WP_129831502.1">
    <property type="nucleotide sequence ID" value="NZ_CP035704.1"/>
</dbReference>